<evidence type="ECO:0000313" key="3">
    <source>
        <dbReference type="Proteomes" id="UP000604161"/>
    </source>
</evidence>
<dbReference type="PANTHER" id="PTHR36512:SF3">
    <property type="entry name" value="BLR5678 PROTEIN"/>
    <property type="match status" value="1"/>
</dbReference>
<reference evidence="2 3" key="1">
    <citation type="submission" date="2020-09" db="EMBL/GenBank/DDBJ databases">
        <title>Marinomonas sp. nov., isolated from the cysticercosis algae of Qingdao, China.</title>
        <authorList>
            <person name="Sun X."/>
        </authorList>
    </citation>
    <scope>NUCLEOTIDE SEQUENCE [LARGE SCALE GENOMIC DNA]</scope>
    <source>
        <strain evidence="2 3">SM2066</strain>
    </source>
</reference>
<sequence>MLNSICDVPGINVGHAEDLIGGTGCTVIIPEDGAVCGVDVAGGGPGTRETDALNPVNLIEEIHALYLGGGSAYGLAGADGVMRWCEEKKRGYDVGLGVVPIVPGAVLFDLPVQDYHARPDREMGYQACLNAVGDEARCGNIGAGTGASVGKVGGMHLAMKGGLGTASLNFDGIVIGAIVAVNCLGDVIDPTTGQIIAGALTEDKSDFVGTMNLYKKMAAGGPNPRMSNTTIGAIATNAALTKSQATKVSMMAHDGFARVINPIHTLHDGDTIFTLSTGTRKADVSIIGALAAEVMATAVLRAVKAAKTSYGLRGLAG</sequence>
<dbReference type="InterPro" id="IPR005321">
    <property type="entry name" value="Peptidase_S58_DmpA"/>
</dbReference>
<evidence type="ECO:0000256" key="1">
    <source>
        <dbReference type="ARBA" id="ARBA00007068"/>
    </source>
</evidence>
<dbReference type="CDD" id="cd02252">
    <property type="entry name" value="nylC_like"/>
    <property type="match status" value="1"/>
</dbReference>
<comment type="similarity">
    <text evidence="1">Belongs to the peptidase S58 family.</text>
</comment>
<evidence type="ECO:0000313" key="2">
    <source>
        <dbReference type="EMBL" id="MBD5771445.1"/>
    </source>
</evidence>
<dbReference type="Gene3D" id="3.60.70.12">
    <property type="entry name" value="L-amino peptidase D-ALA esterase/amidase"/>
    <property type="match status" value="1"/>
</dbReference>
<protein>
    <submittedName>
        <fullName evidence="2">P1 family peptidase</fullName>
    </submittedName>
</protein>
<accession>A0ABR8P0N8</accession>
<dbReference type="PANTHER" id="PTHR36512">
    <property type="entry name" value="D-AMINOPEPTIDASE"/>
    <property type="match status" value="1"/>
</dbReference>
<dbReference type="Proteomes" id="UP000604161">
    <property type="component" value="Unassembled WGS sequence"/>
</dbReference>
<dbReference type="SUPFAM" id="SSF56266">
    <property type="entry name" value="DmpA/ArgJ-like"/>
    <property type="match status" value="1"/>
</dbReference>
<dbReference type="InterPro" id="IPR016117">
    <property type="entry name" value="ArgJ-like_dom_sf"/>
</dbReference>
<dbReference type="EMBL" id="JACYFC010000003">
    <property type="protein sequence ID" value="MBD5771445.1"/>
    <property type="molecule type" value="Genomic_DNA"/>
</dbReference>
<comment type="caution">
    <text evidence="2">The sequence shown here is derived from an EMBL/GenBank/DDBJ whole genome shotgun (WGS) entry which is preliminary data.</text>
</comment>
<name>A0ABR8P0N8_9GAMM</name>
<keyword evidence="3" id="KW-1185">Reference proteome</keyword>
<gene>
    <name evidence="2" type="ORF">IF202_10325</name>
</gene>
<organism evidence="2 3">
    <name type="scientific">Marinomonas colpomeniae</name>
    <dbReference type="NCBI Taxonomy" id="2774408"/>
    <lineage>
        <taxon>Bacteria</taxon>
        <taxon>Pseudomonadati</taxon>
        <taxon>Pseudomonadota</taxon>
        <taxon>Gammaproteobacteria</taxon>
        <taxon>Oceanospirillales</taxon>
        <taxon>Oceanospirillaceae</taxon>
        <taxon>Marinomonas</taxon>
    </lineage>
</organism>
<dbReference type="Pfam" id="PF03576">
    <property type="entry name" value="Peptidase_S58"/>
    <property type="match status" value="1"/>
</dbReference>
<dbReference type="RefSeq" id="WP_191594823.1">
    <property type="nucleotide sequence ID" value="NZ_JACYFC010000003.1"/>
</dbReference>
<proteinExistence type="inferred from homology"/>